<dbReference type="SUPFAM" id="SSF53335">
    <property type="entry name" value="S-adenosyl-L-methionine-dependent methyltransferases"/>
    <property type="match status" value="1"/>
</dbReference>
<keyword evidence="5" id="KW-1185">Reference proteome</keyword>
<dbReference type="GO" id="GO:0008168">
    <property type="term" value="F:methyltransferase activity"/>
    <property type="evidence" value="ECO:0007669"/>
    <property type="project" value="UniProtKB-KW"/>
</dbReference>
<evidence type="ECO:0000256" key="3">
    <source>
        <dbReference type="ARBA" id="ARBA00022747"/>
    </source>
</evidence>
<evidence type="ECO:0000256" key="1">
    <source>
        <dbReference type="ARBA" id="ARBA00022603"/>
    </source>
</evidence>
<dbReference type="RefSeq" id="WP_380053977.1">
    <property type="nucleotide sequence ID" value="NZ_JBHSWB010000001.1"/>
</dbReference>
<protein>
    <submittedName>
        <fullName evidence="4">DNA cytosine methyltransferase</fullName>
    </submittedName>
</protein>
<dbReference type="Gene3D" id="3.90.120.10">
    <property type="entry name" value="DNA Methylase, subunit A, domain 2"/>
    <property type="match status" value="1"/>
</dbReference>
<name>A0ABW1ZEW4_9DEIO</name>
<reference evidence="5" key="1">
    <citation type="journal article" date="2019" name="Int. J. Syst. Evol. Microbiol.">
        <title>The Global Catalogue of Microorganisms (GCM) 10K type strain sequencing project: providing services to taxonomists for standard genome sequencing and annotation.</title>
        <authorList>
            <consortium name="The Broad Institute Genomics Platform"/>
            <consortium name="The Broad Institute Genome Sequencing Center for Infectious Disease"/>
            <person name="Wu L."/>
            <person name="Ma J."/>
        </authorList>
    </citation>
    <scope>NUCLEOTIDE SEQUENCE [LARGE SCALE GENOMIC DNA]</scope>
    <source>
        <strain evidence="5">CCUG 63830</strain>
    </source>
</reference>
<keyword evidence="1 4" id="KW-0489">Methyltransferase</keyword>
<keyword evidence="2" id="KW-0808">Transferase</keyword>
<evidence type="ECO:0000313" key="4">
    <source>
        <dbReference type="EMBL" id="MFC6659400.1"/>
    </source>
</evidence>
<gene>
    <name evidence="4" type="ORF">ACFP90_02685</name>
</gene>
<dbReference type="Pfam" id="PF00145">
    <property type="entry name" value="DNA_methylase"/>
    <property type="match status" value="1"/>
</dbReference>
<accession>A0ABW1ZEW4</accession>
<proteinExistence type="predicted"/>
<dbReference type="GO" id="GO:0032259">
    <property type="term" value="P:methylation"/>
    <property type="evidence" value="ECO:0007669"/>
    <property type="project" value="UniProtKB-KW"/>
</dbReference>
<dbReference type="InterPro" id="IPR029063">
    <property type="entry name" value="SAM-dependent_MTases_sf"/>
</dbReference>
<evidence type="ECO:0000256" key="2">
    <source>
        <dbReference type="ARBA" id="ARBA00022679"/>
    </source>
</evidence>
<dbReference type="EMBL" id="JBHSWB010000001">
    <property type="protein sequence ID" value="MFC6659400.1"/>
    <property type="molecule type" value="Genomic_DNA"/>
</dbReference>
<dbReference type="Proteomes" id="UP001596317">
    <property type="component" value="Unassembled WGS sequence"/>
</dbReference>
<evidence type="ECO:0000313" key="5">
    <source>
        <dbReference type="Proteomes" id="UP001596317"/>
    </source>
</evidence>
<keyword evidence="3" id="KW-0680">Restriction system</keyword>
<comment type="caution">
    <text evidence="4">The sequence shown here is derived from an EMBL/GenBank/DDBJ whole genome shotgun (WGS) entry which is preliminary data.</text>
</comment>
<organism evidence="4 5">
    <name type="scientific">Deinococcus multiflagellatus</name>
    <dbReference type="NCBI Taxonomy" id="1656887"/>
    <lineage>
        <taxon>Bacteria</taxon>
        <taxon>Thermotogati</taxon>
        <taxon>Deinococcota</taxon>
        <taxon>Deinococci</taxon>
        <taxon>Deinococcales</taxon>
        <taxon>Deinococcaceae</taxon>
        <taxon>Deinococcus</taxon>
    </lineage>
</organism>
<dbReference type="InterPro" id="IPR001525">
    <property type="entry name" value="C5_MeTfrase"/>
</dbReference>
<sequence length="192" mass="20581">MSGALVACGGRGAQARPKAFDETMHTITSKADMCLATAHLTAYYSRNGEGDQGQPVTEPLRTIPTVDRFGPVITTCATSLTDAQLARARQVHAFLAEFLGDALTPYSQDGLVVLQVQGEWYVLADIGMRMLTPRELARCQGFPENYVLEHTAEGTPISKARQVRGIGNSVCPQLAEVLTRAQLSAAMAEAAD</sequence>